<evidence type="ECO:0000256" key="1">
    <source>
        <dbReference type="ARBA" id="ARBA00004651"/>
    </source>
</evidence>
<keyword evidence="3" id="KW-1003">Cell membrane</keyword>
<feature type="transmembrane region" description="Helical" evidence="7">
    <location>
        <begin position="276"/>
        <end position="296"/>
    </location>
</feature>
<feature type="domain" description="ABC3 transporter permease C-terminal" evidence="8">
    <location>
        <begin position="276"/>
        <end position="400"/>
    </location>
</feature>
<keyword evidence="5 7" id="KW-1133">Transmembrane helix</keyword>
<gene>
    <name evidence="10" type="ORF">BECKLFY1418B_GA0070995_10329</name>
</gene>
<dbReference type="GO" id="GO:0098797">
    <property type="term" value="C:plasma membrane protein complex"/>
    <property type="evidence" value="ECO:0007669"/>
    <property type="project" value="TreeGrafter"/>
</dbReference>
<dbReference type="EMBL" id="CAADFF010000032">
    <property type="protein sequence ID" value="VFJ92191.1"/>
    <property type="molecule type" value="Genomic_DNA"/>
</dbReference>
<dbReference type="InterPro" id="IPR025857">
    <property type="entry name" value="MacB_PCD"/>
</dbReference>
<sequence>MKSVTLGLRNILRNKRRTLLTLLAIISGVTGIVVFGGFIEFAFQGLRESTIRTQLGHVQIYRAGYSEHGVADPAEYLIEEPDRVEAALSNLPGIAAITQRLSFSGLISNGNQTVTCKAVGVVPGREEEFSSFEIILDGRRLDESTDQGGVIGKDLANALDAKIGDYLTVLTTTLDGVINAVEFQVVGIAQSGSQDYDSVFVKLPLSLVQRAMDTRSVEKILLMLDDTERLPAFLGPMEAALEASGKDLEYKRWDELAFFYHKVVALYEGMFDVIKVIIGVIVLFSIVNTMTMSVFERVREIGTLRAIGTDRWGVMRLFLTEGFLLGIIGGILGILSGMATATLINLSGGIPISAPPGMSRGYVSFILIVPEILLYGFILTVAVAVLSSIWPAWKASRIEIVDALAHT</sequence>
<feature type="transmembrane region" description="Helical" evidence="7">
    <location>
        <begin position="20"/>
        <end position="43"/>
    </location>
</feature>
<evidence type="ECO:0000259" key="8">
    <source>
        <dbReference type="Pfam" id="PF02687"/>
    </source>
</evidence>
<dbReference type="PANTHER" id="PTHR30489">
    <property type="entry name" value="LIPOPROTEIN-RELEASING SYSTEM TRANSMEMBRANE PROTEIN LOLE"/>
    <property type="match status" value="1"/>
</dbReference>
<reference evidence="10" key="1">
    <citation type="submission" date="2019-02" db="EMBL/GenBank/DDBJ databases">
        <authorList>
            <person name="Gruber-Vodicka R. H."/>
            <person name="Seah K. B. B."/>
        </authorList>
    </citation>
    <scope>NUCLEOTIDE SEQUENCE</scope>
    <source>
        <strain evidence="10">BECK_M7</strain>
    </source>
</reference>
<dbReference type="PANTHER" id="PTHR30489:SF0">
    <property type="entry name" value="LIPOPROTEIN-RELEASING SYSTEM TRANSMEMBRANE PROTEIN LOLE"/>
    <property type="match status" value="1"/>
</dbReference>
<name>A0A450UI22_9GAMM</name>
<feature type="transmembrane region" description="Helical" evidence="7">
    <location>
        <begin position="317"/>
        <end position="344"/>
    </location>
</feature>
<organism evidence="10">
    <name type="scientific">Candidatus Kentrum sp. LFY</name>
    <dbReference type="NCBI Taxonomy" id="2126342"/>
    <lineage>
        <taxon>Bacteria</taxon>
        <taxon>Pseudomonadati</taxon>
        <taxon>Pseudomonadota</taxon>
        <taxon>Gammaproteobacteria</taxon>
        <taxon>Candidatus Kentrum</taxon>
    </lineage>
</organism>
<evidence type="ECO:0000256" key="5">
    <source>
        <dbReference type="ARBA" id="ARBA00022989"/>
    </source>
</evidence>
<evidence type="ECO:0000256" key="2">
    <source>
        <dbReference type="ARBA" id="ARBA00005236"/>
    </source>
</evidence>
<keyword evidence="4 7" id="KW-0812">Transmembrane</keyword>
<dbReference type="Pfam" id="PF12704">
    <property type="entry name" value="MacB_PCD"/>
    <property type="match status" value="1"/>
</dbReference>
<evidence type="ECO:0000256" key="7">
    <source>
        <dbReference type="SAM" id="Phobius"/>
    </source>
</evidence>
<evidence type="ECO:0000259" key="9">
    <source>
        <dbReference type="Pfam" id="PF12704"/>
    </source>
</evidence>
<keyword evidence="6 7" id="KW-0472">Membrane</keyword>
<comment type="subcellular location">
    <subcellularLocation>
        <location evidence="1">Cell membrane</location>
        <topology evidence="1">Multi-pass membrane protein</topology>
    </subcellularLocation>
</comment>
<feature type="domain" description="MacB-like periplasmic core" evidence="9">
    <location>
        <begin position="18"/>
        <end position="233"/>
    </location>
</feature>
<feature type="transmembrane region" description="Helical" evidence="7">
    <location>
        <begin position="364"/>
        <end position="390"/>
    </location>
</feature>
<evidence type="ECO:0000256" key="3">
    <source>
        <dbReference type="ARBA" id="ARBA00022475"/>
    </source>
</evidence>
<evidence type="ECO:0000256" key="4">
    <source>
        <dbReference type="ARBA" id="ARBA00022692"/>
    </source>
</evidence>
<dbReference type="InterPro" id="IPR003838">
    <property type="entry name" value="ABC3_permease_C"/>
</dbReference>
<evidence type="ECO:0000256" key="6">
    <source>
        <dbReference type="ARBA" id="ARBA00023136"/>
    </source>
</evidence>
<accession>A0A450UI22</accession>
<protein>
    <submittedName>
        <fullName evidence="10">Putative ABC transport system permease protein</fullName>
    </submittedName>
</protein>
<evidence type="ECO:0000313" key="10">
    <source>
        <dbReference type="EMBL" id="VFJ92191.1"/>
    </source>
</evidence>
<dbReference type="Pfam" id="PF02687">
    <property type="entry name" value="FtsX"/>
    <property type="match status" value="1"/>
</dbReference>
<dbReference type="GO" id="GO:0044874">
    <property type="term" value="P:lipoprotein localization to outer membrane"/>
    <property type="evidence" value="ECO:0007669"/>
    <property type="project" value="TreeGrafter"/>
</dbReference>
<dbReference type="AlphaFoldDB" id="A0A450UI22"/>
<dbReference type="InterPro" id="IPR051447">
    <property type="entry name" value="Lipoprotein-release_system"/>
</dbReference>
<proteinExistence type="inferred from homology"/>
<comment type="similarity">
    <text evidence="2">Belongs to the ABC-4 integral membrane protein family. LolC/E subfamily.</text>
</comment>